<keyword evidence="3" id="KW-1185">Reference proteome</keyword>
<reference evidence="2 3" key="1">
    <citation type="submission" date="2023-07" db="EMBL/GenBank/DDBJ databases">
        <title>Sorghum-associated microbial communities from plants grown in Nebraska, USA.</title>
        <authorList>
            <person name="Schachtman D."/>
        </authorList>
    </citation>
    <scope>NUCLEOTIDE SEQUENCE [LARGE SCALE GENOMIC DNA]</scope>
    <source>
        <strain evidence="2 3">4099</strain>
    </source>
</reference>
<comment type="caution">
    <text evidence="2">The sequence shown here is derived from an EMBL/GenBank/DDBJ whole genome shotgun (WGS) entry which is preliminary data.</text>
</comment>
<evidence type="ECO:0000313" key="3">
    <source>
        <dbReference type="Proteomes" id="UP001256588"/>
    </source>
</evidence>
<gene>
    <name evidence="2" type="ORF">J2W68_000512</name>
</gene>
<evidence type="ECO:0000259" key="1">
    <source>
        <dbReference type="Pfam" id="PF13471"/>
    </source>
</evidence>
<accession>A0ABU1XSS6</accession>
<sequence length="244" mass="26803">MTDLGRTERCALFFVGLEMVYRIPERLSFCEIDGRLIFMDIDNDAYFRLSAALESAFRNVINEESGDVAALTALLDKGILVPGRSDSAPPLTLVTAPPRRSVLESDGALSSITWLDVCGVFGSVWAMRARLRLQPLKRVLDELTALQERTTQQGVVSKRGDPESEISSAAQAFARIRPYVPVDRSCLLDSLALARYLARRRMKADLVFGVSADPFSAHCWMQAGDLVLNDTAGNASAHSPIRVV</sequence>
<dbReference type="InterPro" id="IPR053521">
    <property type="entry name" value="McjB-like"/>
</dbReference>
<evidence type="ECO:0000313" key="2">
    <source>
        <dbReference type="EMBL" id="MDR7191804.1"/>
    </source>
</evidence>
<proteinExistence type="predicted"/>
<dbReference type="NCBIfam" id="NF033537">
    <property type="entry name" value="lasso_biosyn_B2"/>
    <property type="match status" value="1"/>
</dbReference>
<organism evidence="2 3">
    <name type="scientific">Luteimonas terrae</name>
    <dbReference type="NCBI Taxonomy" id="1530191"/>
    <lineage>
        <taxon>Bacteria</taxon>
        <taxon>Pseudomonadati</taxon>
        <taxon>Pseudomonadota</taxon>
        <taxon>Gammaproteobacteria</taxon>
        <taxon>Lysobacterales</taxon>
        <taxon>Lysobacteraceae</taxon>
        <taxon>Luteimonas</taxon>
    </lineage>
</organism>
<feature type="domain" description="Microcin J25-processing protein McjB C-terminal" evidence="1">
    <location>
        <begin position="145"/>
        <end position="241"/>
    </location>
</feature>
<dbReference type="InterPro" id="IPR032708">
    <property type="entry name" value="McjB_C"/>
</dbReference>
<dbReference type="EMBL" id="JAVDWO010000002">
    <property type="protein sequence ID" value="MDR7191804.1"/>
    <property type="molecule type" value="Genomic_DNA"/>
</dbReference>
<dbReference type="Proteomes" id="UP001256588">
    <property type="component" value="Unassembled WGS sequence"/>
</dbReference>
<dbReference type="RefSeq" id="WP_310232510.1">
    <property type="nucleotide sequence ID" value="NZ_JAVDWO010000002.1"/>
</dbReference>
<dbReference type="Pfam" id="PF13471">
    <property type="entry name" value="Transglut_core3"/>
    <property type="match status" value="1"/>
</dbReference>
<protein>
    <recommendedName>
        <fullName evidence="1">Microcin J25-processing protein McjB C-terminal domain-containing protein</fullName>
    </recommendedName>
</protein>
<name>A0ABU1XSS6_9GAMM</name>